<dbReference type="AlphaFoldDB" id="A0A9D2GUJ2"/>
<dbReference type="PANTHER" id="PTHR17224:SF1">
    <property type="entry name" value="PEPTIDYL-TRNA HYDROLASE"/>
    <property type="match status" value="1"/>
</dbReference>
<keyword evidence="3 7" id="KW-0378">Hydrolase</keyword>
<keyword evidence="4 7" id="KW-0694">RNA-binding</keyword>
<evidence type="ECO:0000313" key="10">
    <source>
        <dbReference type="EMBL" id="HIZ89231.1"/>
    </source>
</evidence>
<comment type="function">
    <text evidence="7">Hydrolyzes ribosome-free peptidyl-tRNAs (with 1 or more amino acids incorporated), which drop off the ribosome during protein synthesis, or as a result of ribosome stalling.</text>
</comment>
<dbReference type="InterPro" id="IPR036416">
    <property type="entry name" value="Pept_tRNA_hydro_sf"/>
</dbReference>
<protein>
    <recommendedName>
        <fullName evidence="6 7">Peptidyl-tRNA hydrolase</fullName>
        <shortName evidence="7">Pth</shortName>
        <ecNumber evidence="1 7">3.1.1.29</ecNumber>
    </recommendedName>
</protein>
<evidence type="ECO:0000256" key="8">
    <source>
        <dbReference type="RuleBase" id="RU000673"/>
    </source>
</evidence>
<keyword evidence="7" id="KW-0963">Cytoplasm</keyword>
<feature type="active site" description="Proton acceptor" evidence="7">
    <location>
        <position position="20"/>
    </location>
</feature>
<gene>
    <name evidence="7 10" type="primary">pth</name>
    <name evidence="10" type="ORF">H9804_04740</name>
</gene>
<dbReference type="NCBIfam" id="TIGR00447">
    <property type="entry name" value="pth"/>
    <property type="match status" value="1"/>
</dbReference>
<dbReference type="GO" id="GO:0005737">
    <property type="term" value="C:cytoplasm"/>
    <property type="evidence" value="ECO:0007669"/>
    <property type="project" value="UniProtKB-SubCell"/>
</dbReference>
<evidence type="ECO:0000256" key="9">
    <source>
        <dbReference type="RuleBase" id="RU004320"/>
    </source>
</evidence>
<dbReference type="SUPFAM" id="SSF53178">
    <property type="entry name" value="Peptidyl-tRNA hydrolase-like"/>
    <property type="match status" value="1"/>
</dbReference>
<dbReference type="PROSITE" id="PS01196">
    <property type="entry name" value="PEPT_TRNA_HYDROL_2"/>
    <property type="match status" value="1"/>
</dbReference>
<feature type="binding site" evidence="7">
    <location>
        <position position="15"/>
    </location>
    <ligand>
        <name>tRNA</name>
        <dbReference type="ChEBI" id="CHEBI:17843"/>
    </ligand>
</feature>
<dbReference type="EMBL" id="DXAQ01000074">
    <property type="protein sequence ID" value="HIZ89231.1"/>
    <property type="molecule type" value="Genomic_DNA"/>
</dbReference>
<comment type="function">
    <text evidence="7">Catalyzes the release of premature peptidyl moieties from peptidyl-tRNA molecules trapped in stalled 50S ribosomal subunits, and thus maintains levels of free tRNAs and 50S ribosomes.</text>
</comment>
<organism evidence="10 11">
    <name type="scientific">Candidatus Mucispirillum faecigallinarum</name>
    <dbReference type="NCBI Taxonomy" id="2838699"/>
    <lineage>
        <taxon>Bacteria</taxon>
        <taxon>Pseudomonadati</taxon>
        <taxon>Deferribacterota</taxon>
        <taxon>Deferribacteres</taxon>
        <taxon>Deferribacterales</taxon>
        <taxon>Mucispirillaceae</taxon>
        <taxon>Mucispirillum</taxon>
    </lineage>
</organism>
<evidence type="ECO:0000256" key="7">
    <source>
        <dbReference type="HAMAP-Rule" id="MF_00083"/>
    </source>
</evidence>
<comment type="subcellular location">
    <subcellularLocation>
        <location evidence="7">Cytoplasm</location>
    </subcellularLocation>
</comment>
<evidence type="ECO:0000256" key="2">
    <source>
        <dbReference type="ARBA" id="ARBA00022555"/>
    </source>
</evidence>
<feature type="site" description="Discriminates between blocked and unblocked aminoacyl-tRNA" evidence="7">
    <location>
        <position position="10"/>
    </location>
</feature>
<comment type="similarity">
    <text evidence="5 7 9">Belongs to the PTH family.</text>
</comment>
<accession>A0A9D2GUJ2</accession>
<reference evidence="10" key="2">
    <citation type="submission" date="2021-04" db="EMBL/GenBank/DDBJ databases">
        <authorList>
            <person name="Gilroy R."/>
        </authorList>
    </citation>
    <scope>NUCLEOTIDE SEQUENCE</scope>
    <source>
        <strain evidence="10">ChiW4-1371</strain>
    </source>
</reference>
<dbReference type="Proteomes" id="UP000824176">
    <property type="component" value="Unassembled WGS sequence"/>
</dbReference>
<evidence type="ECO:0000313" key="11">
    <source>
        <dbReference type="Proteomes" id="UP000824176"/>
    </source>
</evidence>
<evidence type="ECO:0000256" key="4">
    <source>
        <dbReference type="ARBA" id="ARBA00022884"/>
    </source>
</evidence>
<feature type="site" description="Stabilizes the basic form of H active site to accept a proton" evidence="7">
    <location>
        <position position="91"/>
    </location>
</feature>
<dbReference type="CDD" id="cd00462">
    <property type="entry name" value="PTH"/>
    <property type="match status" value="1"/>
</dbReference>
<dbReference type="Pfam" id="PF01195">
    <property type="entry name" value="Pept_tRNA_hydro"/>
    <property type="match status" value="1"/>
</dbReference>
<evidence type="ECO:0000256" key="3">
    <source>
        <dbReference type="ARBA" id="ARBA00022801"/>
    </source>
</evidence>
<dbReference type="HAMAP" id="MF_00083">
    <property type="entry name" value="Pept_tRNA_hydro_bact"/>
    <property type="match status" value="1"/>
</dbReference>
<dbReference type="PANTHER" id="PTHR17224">
    <property type="entry name" value="PEPTIDYL-TRNA HYDROLASE"/>
    <property type="match status" value="1"/>
</dbReference>
<feature type="binding site" evidence="7">
    <location>
        <position position="112"/>
    </location>
    <ligand>
        <name>tRNA</name>
        <dbReference type="ChEBI" id="CHEBI:17843"/>
    </ligand>
</feature>
<dbReference type="FunFam" id="3.40.50.1470:FF:000001">
    <property type="entry name" value="Peptidyl-tRNA hydrolase"/>
    <property type="match status" value="1"/>
</dbReference>
<keyword evidence="2 7" id="KW-0820">tRNA-binding</keyword>
<comment type="catalytic activity">
    <reaction evidence="7 8">
        <text>an N-acyl-L-alpha-aminoacyl-tRNA + H2O = an N-acyl-L-amino acid + a tRNA + H(+)</text>
        <dbReference type="Rhea" id="RHEA:54448"/>
        <dbReference type="Rhea" id="RHEA-COMP:10123"/>
        <dbReference type="Rhea" id="RHEA-COMP:13883"/>
        <dbReference type="ChEBI" id="CHEBI:15377"/>
        <dbReference type="ChEBI" id="CHEBI:15378"/>
        <dbReference type="ChEBI" id="CHEBI:59874"/>
        <dbReference type="ChEBI" id="CHEBI:78442"/>
        <dbReference type="ChEBI" id="CHEBI:138191"/>
        <dbReference type="EC" id="3.1.1.29"/>
    </reaction>
</comment>
<dbReference type="InterPro" id="IPR018171">
    <property type="entry name" value="Pept_tRNA_hydro_CS"/>
</dbReference>
<evidence type="ECO:0000256" key="5">
    <source>
        <dbReference type="ARBA" id="ARBA00038063"/>
    </source>
</evidence>
<dbReference type="PROSITE" id="PS01195">
    <property type="entry name" value="PEPT_TRNA_HYDROL_1"/>
    <property type="match status" value="1"/>
</dbReference>
<dbReference type="GO" id="GO:0004045">
    <property type="term" value="F:peptidyl-tRNA hydrolase activity"/>
    <property type="evidence" value="ECO:0007669"/>
    <property type="project" value="UniProtKB-UniRule"/>
</dbReference>
<evidence type="ECO:0000256" key="1">
    <source>
        <dbReference type="ARBA" id="ARBA00013260"/>
    </source>
</evidence>
<reference evidence="10" key="1">
    <citation type="journal article" date="2021" name="PeerJ">
        <title>Extensive microbial diversity within the chicken gut microbiome revealed by metagenomics and culture.</title>
        <authorList>
            <person name="Gilroy R."/>
            <person name="Ravi A."/>
            <person name="Getino M."/>
            <person name="Pursley I."/>
            <person name="Horton D.L."/>
            <person name="Alikhan N.F."/>
            <person name="Baker D."/>
            <person name="Gharbi K."/>
            <person name="Hall N."/>
            <person name="Watson M."/>
            <person name="Adriaenssens E.M."/>
            <person name="Foster-Nyarko E."/>
            <person name="Jarju S."/>
            <person name="Secka A."/>
            <person name="Antonio M."/>
            <person name="Oren A."/>
            <person name="Chaudhuri R.R."/>
            <person name="La Ragione R."/>
            <person name="Hildebrand F."/>
            <person name="Pallen M.J."/>
        </authorList>
    </citation>
    <scope>NUCLEOTIDE SEQUENCE</scope>
    <source>
        <strain evidence="10">ChiW4-1371</strain>
    </source>
</reference>
<evidence type="ECO:0000256" key="6">
    <source>
        <dbReference type="ARBA" id="ARBA00050038"/>
    </source>
</evidence>
<name>A0A9D2GUJ2_9BACT</name>
<comment type="caution">
    <text evidence="10">The sequence shown here is derived from an EMBL/GenBank/DDBJ whole genome shotgun (WGS) entry which is preliminary data.</text>
</comment>
<dbReference type="GO" id="GO:0000049">
    <property type="term" value="F:tRNA binding"/>
    <property type="evidence" value="ECO:0007669"/>
    <property type="project" value="UniProtKB-UniRule"/>
</dbReference>
<feature type="binding site" evidence="7">
    <location>
        <position position="66"/>
    </location>
    <ligand>
        <name>tRNA</name>
        <dbReference type="ChEBI" id="CHEBI:17843"/>
    </ligand>
</feature>
<dbReference type="EC" id="3.1.1.29" evidence="1 7"/>
<dbReference type="InterPro" id="IPR001328">
    <property type="entry name" value="Pept_tRNA_hydro"/>
</dbReference>
<dbReference type="GO" id="GO:0006515">
    <property type="term" value="P:protein quality control for misfolded or incompletely synthesized proteins"/>
    <property type="evidence" value="ECO:0007669"/>
    <property type="project" value="UniProtKB-UniRule"/>
</dbReference>
<dbReference type="Gene3D" id="3.40.50.1470">
    <property type="entry name" value="Peptidyl-tRNA hydrolase"/>
    <property type="match status" value="1"/>
</dbReference>
<comment type="subunit">
    <text evidence="7">Monomer.</text>
</comment>
<dbReference type="GO" id="GO:0072344">
    <property type="term" value="P:rescue of stalled ribosome"/>
    <property type="evidence" value="ECO:0007669"/>
    <property type="project" value="UniProtKB-UniRule"/>
</dbReference>
<proteinExistence type="inferred from homology"/>
<feature type="binding site" evidence="7">
    <location>
        <position position="64"/>
    </location>
    <ligand>
        <name>tRNA</name>
        <dbReference type="ChEBI" id="CHEBI:17843"/>
    </ligand>
</feature>
<sequence length="185" mass="20640">MIKLIAGLGNPGDKYRGTRHNIGFDVIDILADELNISWQDKYDGAFAEVKYNGEKLFLLKPYTFMNLSGKSVAAAANFYKINSGDIFIIHDEMNIPYNTLKIRHNGSAGGHNGLKSIIECLGTQEFPRLKMGIGRDNSKDVVSYVLGRYKPEEAALYNDFLKKGVEAVLEVLNNGIQKAMTIYNK</sequence>